<sequence length="110" mass="12691">MIEIVSKTQNHYSFTIRAKSGQVLLHGSEFDDEKAVKQVFRNIASLQFSRNNIERKTNHSGQFLFLLKEDYGSVIGQSQLYDSEMGMENGIKNLINRIEELKKEGRLKLI</sequence>
<dbReference type="Gene3D" id="2.30.29.80">
    <property type="match status" value="1"/>
</dbReference>
<dbReference type="RefSeq" id="WP_192463045.1">
    <property type="nucleotide sequence ID" value="NZ_JACYFJ010000005.1"/>
</dbReference>
<evidence type="ECO:0000313" key="3">
    <source>
        <dbReference type="Proteomes" id="UP001595814"/>
    </source>
</evidence>
<evidence type="ECO:0000259" key="1">
    <source>
        <dbReference type="Pfam" id="PF07411"/>
    </source>
</evidence>
<dbReference type="InterPro" id="IPR010879">
    <property type="entry name" value="DUF1508"/>
</dbReference>
<dbReference type="SUPFAM" id="SSF160113">
    <property type="entry name" value="YegP-like"/>
    <property type="match status" value="1"/>
</dbReference>
<accession>A0ABV8JTE2</accession>
<dbReference type="Pfam" id="PF07411">
    <property type="entry name" value="DUF1508"/>
    <property type="match status" value="1"/>
</dbReference>
<dbReference type="EMBL" id="JBHSAW010000025">
    <property type="protein sequence ID" value="MFC4097785.1"/>
    <property type="molecule type" value="Genomic_DNA"/>
</dbReference>
<dbReference type="InterPro" id="IPR036913">
    <property type="entry name" value="YegP-like_sf"/>
</dbReference>
<organism evidence="2 3">
    <name type="scientific">Euzebyella saccharophila</name>
    <dbReference type="NCBI Taxonomy" id="679664"/>
    <lineage>
        <taxon>Bacteria</taxon>
        <taxon>Pseudomonadati</taxon>
        <taxon>Bacteroidota</taxon>
        <taxon>Flavobacteriia</taxon>
        <taxon>Flavobacteriales</taxon>
        <taxon>Flavobacteriaceae</taxon>
        <taxon>Euzebyella</taxon>
    </lineage>
</organism>
<reference evidence="3" key="1">
    <citation type="journal article" date="2019" name="Int. J. Syst. Evol. Microbiol.">
        <title>The Global Catalogue of Microorganisms (GCM) 10K type strain sequencing project: providing services to taxonomists for standard genome sequencing and annotation.</title>
        <authorList>
            <consortium name="The Broad Institute Genomics Platform"/>
            <consortium name="The Broad Institute Genome Sequencing Center for Infectious Disease"/>
            <person name="Wu L."/>
            <person name="Ma J."/>
        </authorList>
    </citation>
    <scope>NUCLEOTIDE SEQUENCE [LARGE SCALE GENOMIC DNA]</scope>
    <source>
        <strain evidence="3">CECT 7477</strain>
    </source>
</reference>
<gene>
    <name evidence="2" type="ORF">ACFOUT_18005</name>
</gene>
<keyword evidence="3" id="KW-1185">Reference proteome</keyword>
<protein>
    <submittedName>
        <fullName evidence="2">YegP family protein</fullName>
    </submittedName>
</protein>
<proteinExistence type="predicted"/>
<feature type="domain" description="DUF1508" evidence="1">
    <location>
        <begin position="60"/>
        <end position="93"/>
    </location>
</feature>
<comment type="caution">
    <text evidence="2">The sequence shown here is derived from an EMBL/GenBank/DDBJ whole genome shotgun (WGS) entry which is preliminary data.</text>
</comment>
<evidence type="ECO:0000313" key="2">
    <source>
        <dbReference type="EMBL" id="MFC4097785.1"/>
    </source>
</evidence>
<dbReference type="Proteomes" id="UP001595814">
    <property type="component" value="Unassembled WGS sequence"/>
</dbReference>
<name>A0ABV8JTE2_9FLAO</name>